<dbReference type="EMBL" id="JAUJYO010000015">
    <property type="protein sequence ID" value="KAK1296192.1"/>
    <property type="molecule type" value="Genomic_DNA"/>
</dbReference>
<protein>
    <submittedName>
        <fullName evidence="1">Uncharacterized protein</fullName>
    </submittedName>
</protein>
<sequence length="135" mass="14960">MIELWKQEVVLDSVISAEAKKPTPLLLKEEPKEYDVQSPVYLSPLLQTGQAQSYPATHARALMSAAPPRKRHQFSETATAGCHMNVLLNPAEKDLSSLVTPYKGNRCFVSGVQVNDPALLPQVEGKARNFSDDWK</sequence>
<accession>A0AAV9D5S2</accession>
<evidence type="ECO:0000313" key="1">
    <source>
        <dbReference type="EMBL" id="KAK1296192.1"/>
    </source>
</evidence>
<organism evidence="1 2">
    <name type="scientific">Acorus calamus</name>
    <name type="common">Sweet flag</name>
    <dbReference type="NCBI Taxonomy" id="4465"/>
    <lineage>
        <taxon>Eukaryota</taxon>
        <taxon>Viridiplantae</taxon>
        <taxon>Streptophyta</taxon>
        <taxon>Embryophyta</taxon>
        <taxon>Tracheophyta</taxon>
        <taxon>Spermatophyta</taxon>
        <taxon>Magnoliopsida</taxon>
        <taxon>Liliopsida</taxon>
        <taxon>Acoraceae</taxon>
        <taxon>Acorus</taxon>
    </lineage>
</organism>
<reference evidence="1" key="2">
    <citation type="submission" date="2023-06" db="EMBL/GenBank/DDBJ databases">
        <authorList>
            <person name="Ma L."/>
            <person name="Liu K.-W."/>
            <person name="Li Z."/>
            <person name="Hsiao Y.-Y."/>
            <person name="Qi Y."/>
            <person name="Fu T."/>
            <person name="Tang G."/>
            <person name="Zhang D."/>
            <person name="Sun W.-H."/>
            <person name="Liu D.-K."/>
            <person name="Li Y."/>
            <person name="Chen G.-Z."/>
            <person name="Liu X.-D."/>
            <person name="Liao X.-Y."/>
            <person name="Jiang Y.-T."/>
            <person name="Yu X."/>
            <person name="Hao Y."/>
            <person name="Huang J."/>
            <person name="Zhao X.-W."/>
            <person name="Ke S."/>
            <person name="Chen Y.-Y."/>
            <person name="Wu W.-L."/>
            <person name="Hsu J.-L."/>
            <person name="Lin Y.-F."/>
            <person name="Huang M.-D."/>
            <person name="Li C.-Y."/>
            <person name="Huang L."/>
            <person name="Wang Z.-W."/>
            <person name="Zhao X."/>
            <person name="Zhong W.-Y."/>
            <person name="Peng D.-H."/>
            <person name="Ahmad S."/>
            <person name="Lan S."/>
            <person name="Zhang J.-S."/>
            <person name="Tsai W.-C."/>
            <person name="Van De Peer Y."/>
            <person name="Liu Z.-J."/>
        </authorList>
    </citation>
    <scope>NUCLEOTIDE SEQUENCE</scope>
    <source>
        <strain evidence="1">CP</strain>
        <tissue evidence="1">Leaves</tissue>
    </source>
</reference>
<reference evidence="1" key="1">
    <citation type="journal article" date="2023" name="Nat. Commun.">
        <title>Diploid and tetraploid genomes of Acorus and the evolution of monocots.</title>
        <authorList>
            <person name="Ma L."/>
            <person name="Liu K.W."/>
            <person name="Li Z."/>
            <person name="Hsiao Y.Y."/>
            <person name="Qi Y."/>
            <person name="Fu T."/>
            <person name="Tang G.D."/>
            <person name="Zhang D."/>
            <person name="Sun W.H."/>
            <person name="Liu D.K."/>
            <person name="Li Y."/>
            <person name="Chen G.Z."/>
            <person name="Liu X.D."/>
            <person name="Liao X.Y."/>
            <person name="Jiang Y.T."/>
            <person name="Yu X."/>
            <person name="Hao Y."/>
            <person name="Huang J."/>
            <person name="Zhao X.W."/>
            <person name="Ke S."/>
            <person name="Chen Y.Y."/>
            <person name="Wu W.L."/>
            <person name="Hsu J.L."/>
            <person name="Lin Y.F."/>
            <person name="Huang M.D."/>
            <person name="Li C.Y."/>
            <person name="Huang L."/>
            <person name="Wang Z.W."/>
            <person name="Zhao X."/>
            <person name="Zhong W.Y."/>
            <person name="Peng D.H."/>
            <person name="Ahmad S."/>
            <person name="Lan S."/>
            <person name="Zhang J.S."/>
            <person name="Tsai W.C."/>
            <person name="Van de Peer Y."/>
            <person name="Liu Z.J."/>
        </authorList>
    </citation>
    <scope>NUCLEOTIDE SEQUENCE</scope>
    <source>
        <strain evidence="1">CP</strain>
    </source>
</reference>
<evidence type="ECO:0000313" key="2">
    <source>
        <dbReference type="Proteomes" id="UP001180020"/>
    </source>
</evidence>
<comment type="caution">
    <text evidence="1">The sequence shown here is derived from an EMBL/GenBank/DDBJ whole genome shotgun (WGS) entry which is preliminary data.</text>
</comment>
<proteinExistence type="predicted"/>
<name>A0AAV9D5S2_ACOCL</name>
<dbReference type="Proteomes" id="UP001180020">
    <property type="component" value="Unassembled WGS sequence"/>
</dbReference>
<gene>
    <name evidence="1" type="ORF">QJS10_CPB15g01517</name>
</gene>
<keyword evidence="2" id="KW-1185">Reference proteome</keyword>
<dbReference type="AlphaFoldDB" id="A0AAV9D5S2"/>